<keyword evidence="1" id="KW-0732">Signal</keyword>
<evidence type="ECO:0000313" key="2">
    <source>
        <dbReference type="EMBL" id="QYY41984.1"/>
    </source>
</evidence>
<accession>A0A1G8FJD1</accession>
<sequence length="106" mass="12567">MKRLWLAFLLVFLLLPGVASAQVQTEKTVIKQVYYDPEVKSYCIETDEDEEGAFWYLCMFYMDKENKALTKALQQALLNKKIEVTYEDYESEDSEDWEMIEFVVLN</sequence>
<keyword evidence="5" id="KW-1185">Reference proteome</keyword>
<dbReference type="EMBL" id="CP080764">
    <property type="protein sequence ID" value="QYY41984.1"/>
    <property type="molecule type" value="Genomic_DNA"/>
</dbReference>
<gene>
    <name evidence="2" type="ORF">K3F53_14020</name>
    <name evidence="3" type="ORF">SAMN04489735_10703</name>
</gene>
<dbReference type="RefSeq" id="WP_057900474.1">
    <property type="nucleotide sequence ID" value="NZ_CP080764.1"/>
</dbReference>
<dbReference type="GeneID" id="97142495"/>
<evidence type="ECO:0000256" key="1">
    <source>
        <dbReference type="SAM" id="SignalP"/>
    </source>
</evidence>
<evidence type="ECO:0000313" key="4">
    <source>
        <dbReference type="Proteomes" id="UP000198956"/>
    </source>
</evidence>
<protein>
    <submittedName>
        <fullName evidence="3">Uncharacterized protein</fullName>
    </submittedName>
</protein>
<organism evidence="3 4">
    <name type="scientific">Aneurinibacillus thermoaerophilus</name>
    <dbReference type="NCBI Taxonomy" id="143495"/>
    <lineage>
        <taxon>Bacteria</taxon>
        <taxon>Bacillati</taxon>
        <taxon>Bacillota</taxon>
        <taxon>Bacilli</taxon>
        <taxon>Bacillales</taxon>
        <taxon>Paenibacillaceae</taxon>
        <taxon>Aneurinibacillus group</taxon>
        <taxon>Aneurinibacillus</taxon>
    </lineage>
</organism>
<proteinExistence type="predicted"/>
<evidence type="ECO:0000313" key="3">
    <source>
        <dbReference type="EMBL" id="SDH82242.1"/>
    </source>
</evidence>
<reference evidence="3 4" key="1">
    <citation type="submission" date="2016-10" db="EMBL/GenBank/DDBJ databases">
        <authorList>
            <person name="de Groot N.N."/>
        </authorList>
    </citation>
    <scope>NUCLEOTIDE SEQUENCE [LARGE SCALE GENOMIC DNA]</scope>
    <source>
        <strain evidence="3 4">L 420-91</strain>
    </source>
</reference>
<reference evidence="2 5" key="2">
    <citation type="submission" date="2021-08" db="EMBL/GenBank/DDBJ databases">
        <title>Complete genome sequence of the strain Aneurinibacillus thermoaerophilus CCM 8960.</title>
        <authorList>
            <person name="Musilova J."/>
            <person name="Kourilova X."/>
            <person name="Pernicova I."/>
            <person name="Bezdicek M."/>
            <person name="Lengerova M."/>
            <person name="Obruca S."/>
            <person name="Sedlar K."/>
        </authorList>
    </citation>
    <scope>NUCLEOTIDE SEQUENCE [LARGE SCALE GENOMIC DNA]</scope>
    <source>
        <strain evidence="2 5">CCM 8960</strain>
    </source>
</reference>
<dbReference type="AlphaFoldDB" id="A0A1G8FJD1"/>
<feature type="signal peptide" evidence="1">
    <location>
        <begin position="1"/>
        <end position="21"/>
    </location>
</feature>
<dbReference type="Proteomes" id="UP000826616">
    <property type="component" value="Chromosome"/>
</dbReference>
<dbReference type="Proteomes" id="UP000198956">
    <property type="component" value="Unassembled WGS sequence"/>
</dbReference>
<evidence type="ECO:0000313" key="5">
    <source>
        <dbReference type="Proteomes" id="UP000826616"/>
    </source>
</evidence>
<name>A0A1G8FJD1_ANETH</name>
<dbReference type="OrthoDB" id="2679982at2"/>
<dbReference type="EMBL" id="FNDE01000070">
    <property type="protein sequence ID" value="SDH82242.1"/>
    <property type="molecule type" value="Genomic_DNA"/>
</dbReference>
<feature type="chain" id="PRO_5011643838" evidence="1">
    <location>
        <begin position="22"/>
        <end position="106"/>
    </location>
</feature>